<dbReference type="Pfam" id="PF13354">
    <property type="entry name" value="Beta-lactamase2"/>
    <property type="match status" value="1"/>
</dbReference>
<dbReference type="GO" id="GO:0030655">
    <property type="term" value="P:beta-lactam antibiotic catabolic process"/>
    <property type="evidence" value="ECO:0007669"/>
    <property type="project" value="InterPro"/>
</dbReference>
<dbReference type="PANTHER" id="PTHR35333">
    <property type="entry name" value="BETA-LACTAMASE"/>
    <property type="match status" value="1"/>
</dbReference>
<dbReference type="PRINTS" id="PR00118">
    <property type="entry name" value="BLACTAMASEA"/>
</dbReference>
<protein>
    <submittedName>
        <fullName evidence="3">Beta-lactamase class A</fullName>
    </submittedName>
</protein>
<dbReference type="Gene3D" id="3.40.710.10">
    <property type="entry name" value="DD-peptidase/beta-lactamase superfamily"/>
    <property type="match status" value="1"/>
</dbReference>
<evidence type="ECO:0000313" key="3">
    <source>
        <dbReference type="EMBL" id="SDX61290.1"/>
    </source>
</evidence>
<dbReference type="Proteomes" id="UP000198500">
    <property type="component" value="Unassembled WGS sequence"/>
</dbReference>
<keyword evidence="4" id="KW-1185">Reference proteome</keyword>
<dbReference type="AlphaFoldDB" id="A0A1H3D4R2"/>
<dbReference type="GO" id="GO:0008800">
    <property type="term" value="F:beta-lactamase activity"/>
    <property type="evidence" value="ECO:0007669"/>
    <property type="project" value="UniProtKB-EC"/>
</dbReference>
<dbReference type="STRING" id="574349.SAMN05443545_106187"/>
<dbReference type="PANTHER" id="PTHR35333:SF4">
    <property type="entry name" value="SLR0121 PROTEIN"/>
    <property type="match status" value="1"/>
</dbReference>
<dbReference type="SUPFAM" id="SSF56601">
    <property type="entry name" value="beta-lactamase/transpeptidase-like"/>
    <property type="match status" value="1"/>
</dbReference>
<accession>A0A1H3D4R2</accession>
<evidence type="ECO:0000313" key="4">
    <source>
        <dbReference type="Proteomes" id="UP000198500"/>
    </source>
</evidence>
<dbReference type="InterPro" id="IPR000871">
    <property type="entry name" value="Beta-lactam_class-A"/>
</dbReference>
<name>A0A1H3D4R2_9GAMM</name>
<dbReference type="InterPro" id="IPR012338">
    <property type="entry name" value="Beta-lactam/transpept-like"/>
</dbReference>
<proteinExistence type="predicted"/>
<feature type="domain" description="Beta-lactamase class A catalytic" evidence="2">
    <location>
        <begin position="39"/>
        <end position="301"/>
    </location>
</feature>
<evidence type="ECO:0000256" key="1">
    <source>
        <dbReference type="ARBA" id="ARBA00001526"/>
    </source>
</evidence>
<reference evidence="3 4" key="1">
    <citation type="submission" date="2016-10" db="EMBL/GenBank/DDBJ databases">
        <authorList>
            <person name="de Groot N.N."/>
        </authorList>
    </citation>
    <scope>NUCLEOTIDE SEQUENCE [LARGE SCALE GENOMIC DNA]</scope>
    <source>
        <strain evidence="3 4">DSM 19219</strain>
    </source>
</reference>
<dbReference type="GO" id="GO:0046677">
    <property type="term" value="P:response to antibiotic"/>
    <property type="evidence" value="ECO:0007669"/>
    <property type="project" value="InterPro"/>
</dbReference>
<sequence length="350" mass="38164">MVWLCIGLPATADDADRHWSSRLESRLAGIDAGFSGEIGVYVKALSTGETLSWRADDDWYLASLIKVPVALTVWQRIDEGRMSLDDTLTLAQSDYVDGAGPTNWESPGTAMRIGELLDAMLTVSDNTATDMLIREVGRDTVNRHVGELIDDGLGEITSLVDVRRHIYAELHPRAFGLGGMDFIELQKADDDRHRLDWLEQRIGVDRDAWAMTSLDLAYDAYYSRPLNSGRLDAFGQLLETLASRQALSSRSTRQLLATMTRTSSGDDRLKAGLGSEVVLAHKTGTQRRRTCHAGIAMQAGQSSDEGVVIVACTRGESSLERSEAALRAVGLAIEASGVLLSPDGPSSRRE</sequence>
<gene>
    <name evidence="3" type="ORF">SAMN05443545_106187</name>
</gene>
<dbReference type="InterPro" id="IPR045155">
    <property type="entry name" value="Beta-lactam_cat"/>
</dbReference>
<evidence type="ECO:0000259" key="2">
    <source>
        <dbReference type="Pfam" id="PF13354"/>
    </source>
</evidence>
<dbReference type="EMBL" id="FNNI01000006">
    <property type="protein sequence ID" value="SDX61290.1"/>
    <property type="molecule type" value="Genomic_DNA"/>
</dbReference>
<comment type="catalytic activity">
    <reaction evidence="1">
        <text>a beta-lactam + H2O = a substituted beta-amino acid</text>
        <dbReference type="Rhea" id="RHEA:20401"/>
        <dbReference type="ChEBI" id="CHEBI:15377"/>
        <dbReference type="ChEBI" id="CHEBI:35627"/>
        <dbReference type="ChEBI" id="CHEBI:140347"/>
        <dbReference type="EC" id="3.5.2.6"/>
    </reaction>
</comment>
<organism evidence="3 4">
    <name type="scientific">Aidingimonas halophila</name>
    <dbReference type="NCBI Taxonomy" id="574349"/>
    <lineage>
        <taxon>Bacteria</taxon>
        <taxon>Pseudomonadati</taxon>
        <taxon>Pseudomonadota</taxon>
        <taxon>Gammaproteobacteria</taxon>
        <taxon>Oceanospirillales</taxon>
        <taxon>Halomonadaceae</taxon>
        <taxon>Aidingimonas</taxon>
    </lineage>
</organism>